<dbReference type="Proteomes" id="UP000600307">
    <property type="component" value="Unassembled WGS sequence"/>
</dbReference>
<protein>
    <submittedName>
        <fullName evidence="1">Uncharacterized protein</fullName>
    </submittedName>
</protein>
<sequence>MSMQGVIFISAGFIVQDCDPARIRHAPLRTTAPLRCCARTFIAHRICVTALTLCANKTQQVALLSEKGRIHAGDVHLLLIQ</sequence>
<evidence type="ECO:0000313" key="2">
    <source>
        <dbReference type="Proteomes" id="UP000600307"/>
    </source>
</evidence>
<reference evidence="1 2" key="1">
    <citation type="submission" date="2020-11" db="EMBL/GenBank/DDBJ databases">
        <title>Taxonomic investigation of Rahnella spp.</title>
        <authorList>
            <person name="Lee S.D."/>
        </authorList>
    </citation>
    <scope>NUCLEOTIDE SEQUENCE [LARGE SCALE GENOMIC DNA]</scope>
    <source>
        <strain evidence="1 2">SAP-10</strain>
    </source>
</reference>
<accession>A0ABS0DRD2</accession>
<name>A0ABS0DRD2_9GAMM</name>
<keyword evidence="2" id="KW-1185">Reference proteome</keyword>
<evidence type="ECO:0000313" key="1">
    <source>
        <dbReference type="EMBL" id="MBF7956190.1"/>
    </source>
</evidence>
<dbReference type="RefSeq" id="WP_131693203.1">
    <property type="nucleotide sequence ID" value="NZ_CBCSED010000006.1"/>
</dbReference>
<proteinExistence type="predicted"/>
<dbReference type="EMBL" id="JADOBH010000002">
    <property type="protein sequence ID" value="MBF7956190.1"/>
    <property type="molecule type" value="Genomic_DNA"/>
</dbReference>
<organism evidence="1 2">
    <name type="scientific">Rahnella victoriana</name>
    <dbReference type="NCBI Taxonomy" id="1510570"/>
    <lineage>
        <taxon>Bacteria</taxon>
        <taxon>Pseudomonadati</taxon>
        <taxon>Pseudomonadota</taxon>
        <taxon>Gammaproteobacteria</taxon>
        <taxon>Enterobacterales</taxon>
        <taxon>Yersiniaceae</taxon>
        <taxon>Rahnella</taxon>
    </lineage>
</organism>
<comment type="caution">
    <text evidence="1">The sequence shown here is derived from an EMBL/GenBank/DDBJ whole genome shotgun (WGS) entry which is preliminary data.</text>
</comment>
<gene>
    <name evidence="1" type="ORF">IV431_11550</name>
</gene>